<dbReference type="RefSeq" id="WP_125051332.1">
    <property type="nucleotide sequence ID" value="NZ_BHZD01000001.1"/>
</dbReference>
<evidence type="ECO:0000256" key="1">
    <source>
        <dbReference type="SAM" id="MobiDB-lite"/>
    </source>
</evidence>
<accession>A0A401VUQ3</accession>
<name>A0A401VUQ3_STREY</name>
<reference evidence="2 3" key="1">
    <citation type="submission" date="2018-11" db="EMBL/GenBank/DDBJ databases">
        <title>Whole genome sequence of Streptomyces paromomycinus NBRC 15454(T).</title>
        <authorList>
            <person name="Komaki H."/>
            <person name="Tamura T."/>
        </authorList>
    </citation>
    <scope>NUCLEOTIDE SEQUENCE [LARGE SCALE GENOMIC DNA]</scope>
    <source>
        <strain evidence="2 3">NBRC 15454</strain>
    </source>
</reference>
<dbReference type="Pfam" id="PF13814">
    <property type="entry name" value="Replic_Relax"/>
    <property type="match status" value="1"/>
</dbReference>
<protein>
    <recommendedName>
        <fullName evidence="4">Replication-relaxation</fullName>
    </recommendedName>
</protein>
<keyword evidence="3" id="KW-1185">Reference proteome</keyword>
<gene>
    <name evidence="2" type="ORF">GKJPGBOP_00460</name>
</gene>
<dbReference type="InterPro" id="IPR025855">
    <property type="entry name" value="Replic_Relax"/>
</dbReference>
<sequence>MPTAPLPQRALRGHRPPRPAPRAATSPAHLAHLAARLTPRDRWLARMLHEHRVLTTHQVAQLAWPSERAANLRLLRLYTWRVLDRFQPFTPVGTAPLHYVLDTAGALVLAREDGLDPAQLGYRHTRAIGIAHSLRLAHTLGVNTFFTTLIAHARRTEDDGRLTAWWPETRCARHFGDLVRPDAYGRWTRTGRHSDLEWFLEYDTGTEPLPRLTAKISDYQHLAQATGIRTPTLFVFPTLRREQAARHALAPALSTAPTPLPVATTAHDIPLADDATDPVAARWLPVAPYHVEQRLPLAGLSTAWPDLLPPGPTGSGALPGTLQPPTPAPPVPSRR</sequence>
<dbReference type="EMBL" id="BHZD01000001">
    <property type="protein sequence ID" value="GCD40807.1"/>
    <property type="molecule type" value="Genomic_DNA"/>
</dbReference>
<evidence type="ECO:0000313" key="2">
    <source>
        <dbReference type="EMBL" id="GCD40807.1"/>
    </source>
</evidence>
<organism evidence="2 3">
    <name type="scientific">Streptomyces paromomycinus</name>
    <name type="common">Streptomyces rimosus subsp. paromomycinus</name>
    <dbReference type="NCBI Taxonomy" id="92743"/>
    <lineage>
        <taxon>Bacteria</taxon>
        <taxon>Bacillati</taxon>
        <taxon>Actinomycetota</taxon>
        <taxon>Actinomycetes</taxon>
        <taxon>Kitasatosporales</taxon>
        <taxon>Streptomycetaceae</taxon>
        <taxon>Streptomyces</taxon>
    </lineage>
</organism>
<proteinExistence type="predicted"/>
<feature type="compositionally biased region" description="Pro residues" evidence="1">
    <location>
        <begin position="322"/>
        <end position="335"/>
    </location>
</feature>
<feature type="region of interest" description="Disordered" evidence="1">
    <location>
        <begin position="306"/>
        <end position="335"/>
    </location>
</feature>
<dbReference type="AlphaFoldDB" id="A0A401VUQ3"/>
<evidence type="ECO:0000313" key="3">
    <source>
        <dbReference type="Proteomes" id="UP000286746"/>
    </source>
</evidence>
<feature type="region of interest" description="Disordered" evidence="1">
    <location>
        <begin position="1"/>
        <end position="27"/>
    </location>
</feature>
<dbReference type="Proteomes" id="UP000286746">
    <property type="component" value="Unassembled WGS sequence"/>
</dbReference>
<evidence type="ECO:0008006" key="4">
    <source>
        <dbReference type="Google" id="ProtNLM"/>
    </source>
</evidence>
<comment type="caution">
    <text evidence="2">The sequence shown here is derived from an EMBL/GenBank/DDBJ whole genome shotgun (WGS) entry which is preliminary data.</text>
</comment>